<name>A0A381SIW8_9ZZZZ</name>
<accession>A0A381SIW8</accession>
<evidence type="ECO:0000313" key="1">
    <source>
        <dbReference type="EMBL" id="SVA01203.1"/>
    </source>
</evidence>
<organism evidence="1">
    <name type="scientific">marine metagenome</name>
    <dbReference type="NCBI Taxonomy" id="408172"/>
    <lineage>
        <taxon>unclassified sequences</taxon>
        <taxon>metagenomes</taxon>
        <taxon>ecological metagenomes</taxon>
    </lineage>
</organism>
<proteinExistence type="predicted"/>
<gene>
    <name evidence="1" type="ORF">METZ01_LOCUS54057</name>
</gene>
<reference evidence="1" key="1">
    <citation type="submission" date="2018-05" db="EMBL/GenBank/DDBJ databases">
        <authorList>
            <person name="Lanie J.A."/>
            <person name="Ng W.-L."/>
            <person name="Kazmierczak K.M."/>
            <person name="Andrzejewski T.M."/>
            <person name="Davidsen T.M."/>
            <person name="Wayne K.J."/>
            <person name="Tettelin H."/>
            <person name="Glass J.I."/>
            <person name="Rusch D."/>
            <person name="Podicherti R."/>
            <person name="Tsui H.-C.T."/>
            <person name="Winkler M.E."/>
        </authorList>
    </citation>
    <scope>NUCLEOTIDE SEQUENCE</scope>
</reference>
<dbReference type="AlphaFoldDB" id="A0A381SIW8"/>
<dbReference type="EMBL" id="UINC01002880">
    <property type="protein sequence ID" value="SVA01203.1"/>
    <property type="molecule type" value="Genomic_DNA"/>
</dbReference>
<protein>
    <recommendedName>
        <fullName evidence="2">DUF5723 domain-containing protein</fullName>
    </recommendedName>
</protein>
<sequence>MISQLFAIPGFPGFNAWTSSSRLSMGGAGLLIKIPTAASGNPATLSINRLFSTSFVHYPAGINSQAVAIVFPKFNGELTCALRRISYGIFEGLDENAIPTGHYISSDTWISAGYSKQLKNYPISYGFTGGFFYSNLDSHLATALYFSSGMIWYWKEQKSALGLSVDNMGFILQSIDGSIDLLETTENKDTLPVKISLAITKQLAHLPLTLSIDGVHSLYKDYNDIFIGGIFQLPYDINLQWGTSTRKLDQNIRHDIWRSILGATGFGLNFNVGSTKTGIGTYFYGIGGWVTGLDLSVRF</sequence>
<evidence type="ECO:0008006" key="2">
    <source>
        <dbReference type="Google" id="ProtNLM"/>
    </source>
</evidence>